<dbReference type="SUPFAM" id="SSF88688">
    <property type="entry name" value="Families 57/38 glycoside transferase middle domain"/>
    <property type="match status" value="1"/>
</dbReference>
<dbReference type="Pfam" id="PF22907">
    <property type="entry name" value="Ams1-like_1st"/>
    <property type="match status" value="1"/>
</dbReference>
<accession>A0A0H2SNM4</accession>
<evidence type="ECO:0000256" key="1">
    <source>
        <dbReference type="ARBA" id="ARBA00000365"/>
    </source>
</evidence>
<organism evidence="10 11">
    <name type="scientific">Schizopora paradoxa</name>
    <dbReference type="NCBI Taxonomy" id="27342"/>
    <lineage>
        <taxon>Eukaryota</taxon>
        <taxon>Fungi</taxon>
        <taxon>Dikarya</taxon>
        <taxon>Basidiomycota</taxon>
        <taxon>Agaricomycotina</taxon>
        <taxon>Agaricomycetes</taxon>
        <taxon>Hymenochaetales</taxon>
        <taxon>Schizoporaceae</taxon>
        <taxon>Schizopora</taxon>
    </lineage>
</organism>
<proteinExistence type="inferred from homology"/>
<dbReference type="InterPro" id="IPR041147">
    <property type="entry name" value="GH38_C"/>
</dbReference>
<evidence type="ECO:0000256" key="8">
    <source>
        <dbReference type="ARBA" id="ARBA00071615"/>
    </source>
</evidence>
<keyword evidence="5 10" id="KW-0378">Hydrolase</keyword>
<dbReference type="InterPro" id="IPR054723">
    <property type="entry name" value="Ams1-like_N"/>
</dbReference>
<dbReference type="CDD" id="cd10812">
    <property type="entry name" value="GH38N_AMII_ScAms1_like"/>
    <property type="match status" value="1"/>
</dbReference>
<dbReference type="InterPro" id="IPR037094">
    <property type="entry name" value="Glyco_hydro_38_cen_sf"/>
</dbReference>
<dbReference type="Gene3D" id="2.70.98.30">
    <property type="entry name" value="Golgi alpha-mannosidase II, domain 4"/>
    <property type="match status" value="1"/>
</dbReference>
<dbReference type="Pfam" id="PF09261">
    <property type="entry name" value="Alpha-mann_mid"/>
    <property type="match status" value="1"/>
</dbReference>
<evidence type="ECO:0000259" key="9">
    <source>
        <dbReference type="SMART" id="SM00872"/>
    </source>
</evidence>
<comment type="catalytic activity">
    <reaction evidence="1">
        <text>Hydrolysis of terminal, non-reducing alpha-D-mannose residues in alpha-D-mannosides.</text>
        <dbReference type="EC" id="3.2.1.24"/>
    </reaction>
</comment>
<evidence type="ECO:0000256" key="4">
    <source>
        <dbReference type="ARBA" id="ARBA00022723"/>
    </source>
</evidence>
<comment type="function">
    <text evidence="7">Degrades free oligosaccharides in the vacuole.</text>
</comment>
<dbReference type="GO" id="GO:0030246">
    <property type="term" value="F:carbohydrate binding"/>
    <property type="evidence" value="ECO:0007669"/>
    <property type="project" value="InterPro"/>
</dbReference>
<dbReference type="FunFam" id="2.70.98.30:FF:000001">
    <property type="entry name" value="alpha-mannosidase 2C1 isoform X2"/>
    <property type="match status" value="1"/>
</dbReference>
<dbReference type="SMART" id="SM00872">
    <property type="entry name" value="Alpha-mann_mid"/>
    <property type="match status" value="1"/>
</dbReference>
<dbReference type="EMBL" id="KQ085892">
    <property type="protein sequence ID" value="KLO18666.1"/>
    <property type="molecule type" value="Genomic_DNA"/>
</dbReference>
<dbReference type="Pfam" id="PF17677">
    <property type="entry name" value="Glyco_hydro38C2"/>
    <property type="match status" value="1"/>
</dbReference>
<dbReference type="FunFam" id="1.20.1270.50:FF:000004">
    <property type="entry name" value="alpha-mannosidase 2C1 isoform X1"/>
    <property type="match status" value="1"/>
</dbReference>
<dbReference type="GO" id="GO:0009313">
    <property type="term" value="P:oligosaccharide catabolic process"/>
    <property type="evidence" value="ECO:0007669"/>
    <property type="project" value="TreeGrafter"/>
</dbReference>
<name>A0A0H2SNM4_9AGAM</name>
<dbReference type="FunFam" id="3.20.110.10:FF:000002">
    <property type="entry name" value="alpha-mannosidase 2C1 isoform X1"/>
    <property type="match status" value="1"/>
</dbReference>
<dbReference type="Gene3D" id="1.20.1270.50">
    <property type="entry name" value="Glycoside hydrolase family 38, central domain"/>
    <property type="match status" value="1"/>
</dbReference>
<dbReference type="PANTHER" id="PTHR46017">
    <property type="entry name" value="ALPHA-MANNOSIDASE 2C1"/>
    <property type="match status" value="1"/>
</dbReference>
<dbReference type="STRING" id="27342.A0A0H2SNM4"/>
<dbReference type="InterPro" id="IPR011682">
    <property type="entry name" value="Glyco_hydro_38_C"/>
</dbReference>
<keyword evidence="4" id="KW-0479">Metal-binding</keyword>
<dbReference type="PANTHER" id="PTHR46017:SF1">
    <property type="entry name" value="ALPHA-MANNOSIDASE 2C1"/>
    <property type="match status" value="1"/>
</dbReference>
<dbReference type="Pfam" id="PF07748">
    <property type="entry name" value="Glyco_hydro_38C"/>
    <property type="match status" value="1"/>
</dbReference>
<comment type="similarity">
    <text evidence="2">Belongs to the glycosyl hydrolase 38 family.</text>
</comment>
<evidence type="ECO:0000313" key="11">
    <source>
        <dbReference type="Proteomes" id="UP000053477"/>
    </source>
</evidence>
<dbReference type="AlphaFoldDB" id="A0A0H2SNM4"/>
<evidence type="ECO:0000256" key="6">
    <source>
        <dbReference type="ARBA" id="ARBA00023295"/>
    </source>
</evidence>
<evidence type="ECO:0000256" key="3">
    <source>
        <dbReference type="ARBA" id="ARBA00012752"/>
    </source>
</evidence>
<sequence>MSCNHGARRSGEASYPELNRTAGSKWIKNLTHDRLSQFTGGHYADINLSSVLFTHRIDDEAHVKLQVWSAPGLTKPLFEEAMKQKFRPAKKGDSFGPSWTNHWWKVSLKIPSDWSEYERVQFEFDPSCEAMIFASDGTPLQGITGGFGGDRRVDFIIPPEAQKAGKYDFVIESSCNGMFGINGIDAPDMNRYFSLASADLVVPNQEAWRLLWDFTTLKELADTLPGNTVLQNKAIVAANSIMNVFVASDPSTIPKARKVAQDVFGKDWETLGEKIYGEGEESIDIWGIGHCHIDTAWLWPFRVTQQKVARSWSTQVDLMERYPEHRFTCSSAQQYKWLEQQYPKLFERVKDKILSGQFHPVGGSWVENDGNMPSGEALARQMIFGQRYFQSRFGIRCDTAWLPDSFGLTGSYPQLIRGAGMKYFFTQKLSWNNINVFPHSTFNWVGIDGTQVLCHMTPVDTYTAQATVGDIRKGVTNHKNLESDGTALLVFGNGDGGGGPLSKMLENLRRIRATANESRELPVVDMGKSVDDFFSNIEQNSDEGKKLPVWHGELYLEFHRGTYTSHGSIKRGNRKSEILLRDVELVATLASLIQEKSGDYRYPKTRIDDAWEKVLLCQFHDVLPGSAIGMVYEDAEKLYAEVRKDGVDMLEEAFDSLFTPSKPVPKYNEQFNASVSGDIIAFNTTMFPRLEVAAVPLTGSCGSKLKGKVVQASKDGTYGFALMHSRESFSPAVSRGLFSDCDAPSVYASNSGDFIIGNSCVQLTIKDGRITSLFDKHVGRELIPKGETGGMVLFDDQPNYWDAWDVEIHHLETRHPLKFSDVRVSAMGPLRASVDAEVKLGSSVVRVTISLDAVPATVLPNSRPYFRFDAKVDWHERHKFLKFEIPLNIHNDNATYETQFGFVQRPTHKNTTWDAAKFEVCGLKYADLSEYGYGVALLSESKYGYSCIGNVLRISLLRAATMPDAEQDQGTHEFSWAVLPHVGHFLQSDVPQAAYLFNSPLHLHVAPAKQVLGGLMTRPPFRMHGAPNVILETIKRGDDDSFGASGEHSKGPTTIILRLYEAFGGHARAMLHISSAFSVAQAYSVNLLEDDLEELHIFRGREGLDDIEIKLDFRGFEVKTVKLVLGKVKRDEILDQSKRDSWVDVKLEKLNALSFR</sequence>
<feature type="domain" description="Glycoside hydrolase family 38 central" evidence="9">
    <location>
        <begin position="557"/>
        <end position="639"/>
    </location>
</feature>
<gene>
    <name evidence="10" type="ORF">SCHPADRAFT_993335</name>
</gene>
<evidence type="ECO:0000313" key="10">
    <source>
        <dbReference type="EMBL" id="KLO18666.1"/>
    </source>
</evidence>
<dbReference type="EC" id="3.2.1.24" evidence="3"/>
<dbReference type="InterPro" id="IPR000602">
    <property type="entry name" value="Glyco_hydro_38_N"/>
</dbReference>
<protein>
    <recommendedName>
        <fullName evidence="8">Alpha-mannosidase</fullName>
        <ecNumber evidence="3">3.2.1.24</ecNumber>
    </recommendedName>
</protein>
<dbReference type="Pfam" id="PF01074">
    <property type="entry name" value="Glyco_hydro_38N"/>
    <property type="match status" value="1"/>
</dbReference>
<dbReference type="GO" id="GO:0000329">
    <property type="term" value="C:fungal-type vacuole membrane"/>
    <property type="evidence" value="ECO:0007669"/>
    <property type="project" value="TreeGrafter"/>
</dbReference>
<evidence type="ECO:0000256" key="5">
    <source>
        <dbReference type="ARBA" id="ARBA00022801"/>
    </source>
</evidence>
<dbReference type="OrthoDB" id="10261055at2759"/>
<dbReference type="GO" id="GO:0046872">
    <property type="term" value="F:metal ion binding"/>
    <property type="evidence" value="ECO:0007669"/>
    <property type="project" value="UniProtKB-KW"/>
</dbReference>
<dbReference type="GO" id="GO:0004559">
    <property type="term" value="F:alpha-mannosidase activity"/>
    <property type="evidence" value="ECO:0007669"/>
    <property type="project" value="UniProtKB-EC"/>
</dbReference>
<evidence type="ECO:0000256" key="7">
    <source>
        <dbReference type="ARBA" id="ARBA00054985"/>
    </source>
</evidence>
<dbReference type="InParanoid" id="A0A0H2SNM4"/>
<dbReference type="SUPFAM" id="SSF74650">
    <property type="entry name" value="Galactose mutarotase-like"/>
    <property type="match status" value="1"/>
</dbReference>
<dbReference type="InterPro" id="IPR015341">
    <property type="entry name" value="Glyco_hydro_38_cen"/>
</dbReference>
<dbReference type="Proteomes" id="UP000053477">
    <property type="component" value="Unassembled WGS sequence"/>
</dbReference>
<dbReference type="InterPro" id="IPR028995">
    <property type="entry name" value="Glyco_hydro_57/38_cen_sf"/>
</dbReference>
<dbReference type="FunCoup" id="A0A0H2SNM4">
    <property type="interactions" value="62"/>
</dbReference>
<dbReference type="InterPro" id="IPR011330">
    <property type="entry name" value="Glyco_hydro/deAcase_b/a-brl"/>
</dbReference>
<dbReference type="InterPro" id="IPR011013">
    <property type="entry name" value="Gal_mutarotase_sf_dom"/>
</dbReference>
<keyword evidence="11" id="KW-1185">Reference proteome</keyword>
<evidence type="ECO:0000256" key="2">
    <source>
        <dbReference type="ARBA" id="ARBA00009792"/>
    </source>
</evidence>
<dbReference type="InterPro" id="IPR027291">
    <property type="entry name" value="Glyco_hydro_38_N_sf"/>
</dbReference>
<dbReference type="SUPFAM" id="SSF88713">
    <property type="entry name" value="Glycoside hydrolase/deacetylase"/>
    <property type="match status" value="1"/>
</dbReference>
<dbReference type="Gene3D" id="3.20.110.10">
    <property type="entry name" value="Glycoside hydrolase 38, N terminal domain"/>
    <property type="match status" value="1"/>
</dbReference>
<dbReference type="GO" id="GO:0006013">
    <property type="term" value="P:mannose metabolic process"/>
    <property type="evidence" value="ECO:0007669"/>
    <property type="project" value="InterPro"/>
</dbReference>
<keyword evidence="6" id="KW-0326">Glycosidase</keyword>
<reference evidence="10 11" key="1">
    <citation type="submission" date="2015-04" db="EMBL/GenBank/DDBJ databases">
        <title>Complete genome sequence of Schizopora paradoxa KUC8140, a cosmopolitan wood degrader in East Asia.</title>
        <authorList>
            <consortium name="DOE Joint Genome Institute"/>
            <person name="Min B."/>
            <person name="Park H."/>
            <person name="Jang Y."/>
            <person name="Kim J.-J."/>
            <person name="Kim K.H."/>
            <person name="Pangilinan J."/>
            <person name="Lipzen A."/>
            <person name="Riley R."/>
            <person name="Grigoriev I.V."/>
            <person name="Spatafora J.W."/>
            <person name="Choi I.-G."/>
        </authorList>
    </citation>
    <scope>NUCLEOTIDE SEQUENCE [LARGE SCALE GENOMIC DNA]</scope>
    <source>
        <strain evidence="10 11">KUC8140</strain>
    </source>
</reference>